<protein>
    <submittedName>
        <fullName evidence="3">Helicase/secretion neighborhood CpaE-like protein</fullName>
    </submittedName>
</protein>
<keyword evidence="3" id="KW-0347">Helicase</keyword>
<dbReference type="InterPro" id="IPR050625">
    <property type="entry name" value="ParA/MinD_ATPase"/>
</dbReference>
<dbReference type="GO" id="GO:0005524">
    <property type="term" value="F:ATP binding"/>
    <property type="evidence" value="ECO:0007669"/>
    <property type="project" value="TreeGrafter"/>
</dbReference>
<feature type="compositionally biased region" description="Basic and acidic residues" evidence="1">
    <location>
        <begin position="330"/>
        <end position="339"/>
    </location>
</feature>
<evidence type="ECO:0000313" key="3">
    <source>
        <dbReference type="EMBL" id="SMO64493.1"/>
    </source>
</evidence>
<dbReference type="EMBL" id="FXTJ01000002">
    <property type="protein sequence ID" value="SMO64493.1"/>
    <property type="molecule type" value="Genomic_DNA"/>
</dbReference>
<keyword evidence="3" id="KW-0067">ATP-binding</keyword>
<dbReference type="InterPro" id="IPR027417">
    <property type="entry name" value="P-loop_NTPase"/>
</dbReference>
<evidence type="ECO:0000256" key="1">
    <source>
        <dbReference type="SAM" id="MobiDB-lite"/>
    </source>
</evidence>
<reference evidence="3 4" key="1">
    <citation type="submission" date="2017-05" db="EMBL/GenBank/DDBJ databases">
        <authorList>
            <person name="Varghese N."/>
            <person name="Submissions S."/>
        </authorList>
    </citation>
    <scope>NUCLEOTIDE SEQUENCE [LARGE SCALE GENOMIC DNA]</scope>
    <source>
        <strain evidence="3 4">DSM 46834</strain>
    </source>
</reference>
<dbReference type="SUPFAM" id="SSF52540">
    <property type="entry name" value="P-loop containing nucleoside triphosphate hydrolases"/>
    <property type="match status" value="1"/>
</dbReference>
<dbReference type="Gene3D" id="3.40.50.300">
    <property type="entry name" value="P-loop containing nucleotide triphosphate hydrolases"/>
    <property type="match status" value="1"/>
</dbReference>
<dbReference type="GO" id="GO:0005829">
    <property type="term" value="C:cytosol"/>
    <property type="evidence" value="ECO:0007669"/>
    <property type="project" value="TreeGrafter"/>
</dbReference>
<dbReference type="PANTHER" id="PTHR43384:SF11">
    <property type="entry name" value="SEPTUM SITE DETERMINING PROTEIN"/>
    <property type="match status" value="1"/>
</dbReference>
<dbReference type="GO" id="GO:0016887">
    <property type="term" value="F:ATP hydrolysis activity"/>
    <property type="evidence" value="ECO:0007669"/>
    <property type="project" value="TreeGrafter"/>
</dbReference>
<name>A0A521CYI7_9ACTN</name>
<dbReference type="GO" id="GO:0004386">
    <property type="term" value="F:helicase activity"/>
    <property type="evidence" value="ECO:0007669"/>
    <property type="project" value="UniProtKB-KW"/>
</dbReference>
<feature type="domain" description="Rv3660c-like CheY-like N-terminal" evidence="2">
    <location>
        <begin position="22"/>
        <end position="128"/>
    </location>
</feature>
<evidence type="ECO:0000313" key="4">
    <source>
        <dbReference type="Proteomes" id="UP000317484"/>
    </source>
</evidence>
<keyword evidence="4" id="KW-1185">Reference proteome</keyword>
<feature type="region of interest" description="Disordered" evidence="1">
    <location>
        <begin position="330"/>
        <end position="349"/>
    </location>
</feature>
<dbReference type="InterPro" id="IPR022521">
    <property type="entry name" value="Rv3660c"/>
</dbReference>
<keyword evidence="3" id="KW-0547">Nucleotide-binding</keyword>
<evidence type="ECO:0000259" key="2">
    <source>
        <dbReference type="Pfam" id="PF26563"/>
    </source>
</evidence>
<keyword evidence="3" id="KW-0378">Hydrolase</keyword>
<dbReference type="Proteomes" id="UP000317484">
    <property type="component" value="Unassembled WGS sequence"/>
</dbReference>
<dbReference type="InterPro" id="IPR059050">
    <property type="entry name" value="Rv3660c_N"/>
</dbReference>
<dbReference type="GO" id="GO:0009898">
    <property type="term" value="C:cytoplasmic side of plasma membrane"/>
    <property type="evidence" value="ECO:0007669"/>
    <property type="project" value="TreeGrafter"/>
</dbReference>
<sequence>MGWARRVHPRPVSPPFRPLVVSADEDLLDDVLRVLAAAGTEAEVATGGPALRRAHREAGLVLLGADVLASPAVRALPRRSGVVVVAAGALPAPAWAAAVELGAERVAVLPDDEAWLAARAGEAVRSPVERGWLAVVGGACGGAGASTLATALAVATAARGDGVLLVDGDPWGGGLDLLLGAEDADGLRWPALSGVRGRLAGDALLAALPEAAGGVHVLAAARDDPAPVPAEALAAVVEAARGCGLPVVVDLPRGTGTDPAAEAVLAEADLAVLVVPARLRAASAARSLVAGGPWSAARVVVRSVPGGLSAAEVAAVTGSPVLAELVHDRGAPSRGERGEPPSVAPRSPLGTLTRLLLVELARPERAA</sequence>
<dbReference type="NCBIfam" id="TIGR03815">
    <property type="entry name" value="CpaE_hom_Actino"/>
    <property type="match status" value="1"/>
</dbReference>
<dbReference type="AlphaFoldDB" id="A0A521CYI7"/>
<dbReference type="Pfam" id="PF26563">
    <property type="entry name" value="Rv3660c_N"/>
    <property type="match status" value="1"/>
</dbReference>
<organism evidence="3 4">
    <name type="scientific">Geodermatophilus aquaeductus</name>
    <dbReference type="NCBI Taxonomy" id="1564161"/>
    <lineage>
        <taxon>Bacteria</taxon>
        <taxon>Bacillati</taxon>
        <taxon>Actinomycetota</taxon>
        <taxon>Actinomycetes</taxon>
        <taxon>Geodermatophilales</taxon>
        <taxon>Geodermatophilaceae</taxon>
        <taxon>Geodermatophilus</taxon>
    </lineage>
</organism>
<proteinExistence type="predicted"/>
<gene>
    <name evidence="3" type="ORF">SAMN06273567_102761</name>
</gene>
<dbReference type="GO" id="GO:0051782">
    <property type="term" value="P:negative regulation of cell division"/>
    <property type="evidence" value="ECO:0007669"/>
    <property type="project" value="TreeGrafter"/>
</dbReference>
<accession>A0A521CYI7</accession>
<dbReference type="PANTHER" id="PTHR43384">
    <property type="entry name" value="SEPTUM SITE-DETERMINING PROTEIN MIND HOMOLOG, CHLOROPLASTIC-RELATED"/>
    <property type="match status" value="1"/>
</dbReference>